<dbReference type="Pfam" id="PF02653">
    <property type="entry name" value="BPD_transp_2"/>
    <property type="match status" value="1"/>
</dbReference>
<evidence type="ECO:0000259" key="9">
    <source>
        <dbReference type="PROSITE" id="PS50893"/>
    </source>
</evidence>
<comment type="caution">
    <text evidence="10">The sequence shown here is derived from an EMBL/GenBank/DDBJ whole genome shotgun (WGS) entry which is preliminary data.</text>
</comment>
<feature type="transmembrane region" description="Helical" evidence="8">
    <location>
        <begin position="183"/>
        <end position="206"/>
    </location>
</feature>
<dbReference type="GO" id="GO:0005524">
    <property type="term" value="F:ATP binding"/>
    <property type="evidence" value="ECO:0007669"/>
    <property type="project" value="UniProtKB-KW"/>
</dbReference>
<keyword evidence="3 8" id="KW-0812">Transmembrane</keyword>
<evidence type="ECO:0000313" key="11">
    <source>
        <dbReference type="Proteomes" id="UP000772181"/>
    </source>
</evidence>
<evidence type="ECO:0000256" key="4">
    <source>
        <dbReference type="ARBA" id="ARBA00022741"/>
    </source>
</evidence>
<feature type="transmembrane region" description="Helical" evidence="8">
    <location>
        <begin position="265"/>
        <end position="283"/>
    </location>
</feature>
<keyword evidence="7 8" id="KW-0472">Membrane</keyword>
<feature type="domain" description="ABC transporter" evidence="9">
    <location>
        <begin position="330"/>
        <end position="577"/>
    </location>
</feature>
<feature type="transmembrane region" description="Helical" evidence="8">
    <location>
        <begin position="86"/>
        <end position="105"/>
    </location>
</feature>
<feature type="transmembrane region" description="Helical" evidence="8">
    <location>
        <begin position="7"/>
        <end position="27"/>
    </location>
</feature>
<feature type="transmembrane region" description="Helical" evidence="8">
    <location>
        <begin position="58"/>
        <end position="80"/>
    </location>
</feature>
<sequence length="577" mass="63260">MEYLIHILIFIIIWTILGISYNIVIGYTGLLTLAHAAFFGVGAYVTALLSIKLGTNFLLAMAVGVLFASLLGAVVAIPSLRVGGDYLLVLSFGFQMVAYGVMTNWTRVTGGEGGIPGIPKPEFLGLKIISNRSFLLLTLLFGILCFLFSWWLTRSPFGRALKATREDELAAQACGKDVKRLKIWSFVIGGGIASISGSLFAHYMTFINPGSFTLHEAVFILAIVIVGGMSNLWGTILGSIILITLPELLRFIHIPGTMVGPLRSLIYGSLLILFMLFRPQGMIPEYSSRPKSKVKIREKFDPSAKRLFTTLNSMQKAEGEFRAEQDGNIIELHGIVKSFGGLMAVQDLNLSIPRGKITGLVGPNGAGKTTAFNLITGFLRPDKGSVYMNGEQISHLPPYKIARKGLGRSFQDLKLFNRLPVIDNVLLSIPHQKGEKLRALFCNPVRVFKEDKGNFDKAMEYLNFIGLADKAFVLAEDLSFAEKKLLAIARLLATEAEFLLLDEPATGLDPHSIIPILELIKKLTNYGKTICIIEHNLDVIKNTADLIIFMANGTVIASGPPDTVMSDRKLAEIYFGL</sequence>
<evidence type="ECO:0000256" key="2">
    <source>
        <dbReference type="ARBA" id="ARBA00022475"/>
    </source>
</evidence>
<feature type="transmembrane region" description="Helical" evidence="8">
    <location>
        <begin position="134"/>
        <end position="152"/>
    </location>
</feature>
<dbReference type="CDD" id="cd06581">
    <property type="entry name" value="TM_PBP1_LivM_like"/>
    <property type="match status" value="1"/>
</dbReference>
<dbReference type="InterPro" id="IPR003439">
    <property type="entry name" value="ABC_transporter-like_ATP-bd"/>
</dbReference>
<evidence type="ECO:0000256" key="7">
    <source>
        <dbReference type="ARBA" id="ARBA00023136"/>
    </source>
</evidence>
<comment type="subcellular location">
    <subcellularLocation>
        <location evidence="1">Cell membrane</location>
        <topology evidence="1">Multi-pass membrane protein</topology>
    </subcellularLocation>
</comment>
<feature type="transmembrane region" description="Helical" evidence="8">
    <location>
        <begin position="33"/>
        <end position="51"/>
    </location>
</feature>
<dbReference type="Pfam" id="PF00005">
    <property type="entry name" value="ABC_tran"/>
    <property type="match status" value="1"/>
</dbReference>
<dbReference type="GO" id="GO:0005886">
    <property type="term" value="C:plasma membrane"/>
    <property type="evidence" value="ECO:0007669"/>
    <property type="project" value="UniProtKB-SubCell"/>
</dbReference>
<dbReference type="GO" id="GO:0016887">
    <property type="term" value="F:ATP hydrolysis activity"/>
    <property type="evidence" value="ECO:0007669"/>
    <property type="project" value="InterPro"/>
</dbReference>
<proteinExistence type="predicted"/>
<dbReference type="SMART" id="SM00382">
    <property type="entry name" value="AAA"/>
    <property type="match status" value="1"/>
</dbReference>
<accession>A0A933LPW7</accession>
<evidence type="ECO:0000256" key="5">
    <source>
        <dbReference type="ARBA" id="ARBA00022840"/>
    </source>
</evidence>
<name>A0A933LPW7_UNCTE</name>
<dbReference type="CDD" id="cd03219">
    <property type="entry name" value="ABC_Mj1267_LivG_branched"/>
    <property type="match status" value="1"/>
</dbReference>
<dbReference type="Gene3D" id="3.40.50.300">
    <property type="entry name" value="P-loop containing nucleotide triphosphate hydrolases"/>
    <property type="match status" value="1"/>
</dbReference>
<feature type="transmembrane region" description="Helical" evidence="8">
    <location>
        <begin position="218"/>
        <end position="245"/>
    </location>
</feature>
<evidence type="ECO:0000256" key="1">
    <source>
        <dbReference type="ARBA" id="ARBA00004651"/>
    </source>
</evidence>
<protein>
    <submittedName>
        <fullName evidence="10">Branched-chain amino acid ABC transporter ATP-binding protein/permease</fullName>
    </submittedName>
</protein>
<evidence type="ECO:0000256" key="8">
    <source>
        <dbReference type="SAM" id="Phobius"/>
    </source>
</evidence>
<gene>
    <name evidence="10" type="ORF">HY730_03875</name>
</gene>
<evidence type="ECO:0000256" key="3">
    <source>
        <dbReference type="ARBA" id="ARBA00022692"/>
    </source>
</evidence>
<dbReference type="PANTHER" id="PTHR30482:SF10">
    <property type="entry name" value="HIGH-AFFINITY BRANCHED-CHAIN AMINO ACID TRANSPORT PROTEIN BRAE"/>
    <property type="match status" value="1"/>
</dbReference>
<dbReference type="InterPro" id="IPR027417">
    <property type="entry name" value="P-loop_NTPase"/>
</dbReference>
<dbReference type="Proteomes" id="UP000772181">
    <property type="component" value="Unassembled WGS sequence"/>
</dbReference>
<keyword evidence="5 10" id="KW-0067">ATP-binding</keyword>
<keyword evidence="4" id="KW-0547">Nucleotide-binding</keyword>
<reference evidence="10" key="1">
    <citation type="submission" date="2020-07" db="EMBL/GenBank/DDBJ databases">
        <title>Huge and variable diversity of episymbiotic CPR bacteria and DPANN archaea in groundwater ecosystems.</title>
        <authorList>
            <person name="He C.Y."/>
            <person name="Keren R."/>
            <person name="Whittaker M."/>
            <person name="Farag I.F."/>
            <person name="Doudna J."/>
            <person name="Cate J.H.D."/>
            <person name="Banfield J.F."/>
        </authorList>
    </citation>
    <scope>NUCLEOTIDE SEQUENCE</scope>
    <source>
        <strain evidence="10">NC_groundwater_1482_Ag_S-0.65um_47_24</strain>
    </source>
</reference>
<dbReference type="PANTHER" id="PTHR30482">
    <property type="entry name" value="HIGH-AFFINITY BRANCHED-CHAIN AMINO ACID TRANSPORT SYSTEM PERMEASE"/>
    <property type="match status" value="1"/>
</dbReference>
<dbReference type="EMBL" id="JACQWF010000175">
    <property type="protein sequence ID" value="MBI4595500.1"/>
    <property type="molecule type" value="Genomic_DNA"/>
</dbReference>
<keyword evidence="2" id="KW-1003">Cell membrane</keyword>
<dbReference type="InterPro" id="IPR043428">
    <property type="entry name" value="LivM-like"/>
</dbReference>
<dbReference type="InterPro" id="IPR003593">
    <property type="entry name" value="AAA+_ATPase"/>
</dbReference>
<dbReference type="InterPro" id="IPR001851">
    <property type="entry name" value="ABC_transp_permease"/>
</dbReference>
<evidence type="ECO:0000313" key="10">
    <source>
        <dbReference type="EMBL" id="MBI4595500.1"/>
    </source>
</evidence>
<evidence type="ECO:0000256" key="6">
    <source>
        <dbReference type="ARBA" id="ARBA00022989"/>
    </source>
</evidence>
<keyword evidence="6 8" id="KW-1133">Transmembrane helix</keyword>
<dbReference type="AlphaFoldDB" id="A0A933LPW7"/>
<dbReference type="SUPFAM" id="SSF52540">
    <property type="entry name" value="P-loop containing nucleoside triphosphate hydrolases"/>
    <property type="match status" value="1"/>
</dbReference>
<dbReference type="PROSITE" id="PS50893">
    <property type="entry name" value="ABC_TRANSPORTER_2"/>
    <property type="match status" value="1"/>
</dbReference>
<organism evidence="10 11">
    <name type="scientific">Tectimicrobiota bacterium</name>
    <dbReference type="NCBI Taxonomy" id="2528274"/>
    <lineage>
        <taxon>Bacteria</taxon>
        <taxon>Pseudomonadati</taxon>
        <taxon>Nitrospinota/Tectimicrobiota group</taxon>
        <taxon>Candidatus Tectimicrobiota</taxon>
    </lineage>
</organism>
<dbReference type="GO" id="GO:0015658">
    <property type="term" value="F:branched-chain amino acid transmembrane transporter activity"/>
    <property type="evidence" value="ECO:0007669"/>
    <property type="project" value="InterPro"/>
</dbReference>